<dbReference type="EMBL" id="CP110226">
    <property type="protein sequence ID" value="UZD21858.1"/>
    <property type="molecule type" value="Genomic_DNA"/>
</dbReference>
<accession>A0ABY6ME50</accession>
<dbReference type="Proteomes" id="UP001163156">
    <property type="component" value="Chromosome"/>
</dbReference>
<protein>
    <submittedName>
        <fullName evidence="1">Uncharacterized protein</fullName>
    </submittedName>
</protein>
<gene>
    <name evidence="1" type="ORF">OM944_14420</name>
</gene>
<name>A0ABY6ME50_9BACT</name>
<evidence type="ECO:0000313" key="1">
    <source>
        <dbReference type="EMBL" id="UZD21858.1"/>
    </source>
</evidence>
<keyword evidence="2" id="KW-1185">Reference proteome</keyword>
<proteinExistence type="predicted"/>
<reference evidence="1" key="1">
    <citation type="submission" date="2022-10" db="EMBL/GenBank/DDBJ databases">
        <title>Algoriphagus sp. a novel bacteria isolate from halophytes salicornia europaea.</title>
        <authorList>
            <person name="Peng Y."/>
            <person name="Jiang L."/>
            <person name="Lee J."/>
        </authorList>
    </citation>
    <scope>NUCLEOTIDE SEQUENCE</scope>
    <source>
        <strain evidence="1">TR-M5</strain>
    </source>
</reference>
<sequence length="123" mass="14422">MKSILITAILLTQLNLKPNCVVEDMMEQLLMMKYIRPHRESDTEYYLFKNEYSENCSHVKFGKKTLVLSSKEEGNVFKILKLDSLGTRAHIEVLLENENMVLKGKYDKIKGKWKLENSTFIVY</sequence>
<evidence type="ECO:0000313" key="2">
    <source>
        <dbReference type="Proteomes" id="UP001163156"/>
    </source>
</evidence>
<dbReference type="RefSeq" id="WP_264808324.1">
    <property type="nucleotide sequence ID" value="NZ_CP110226.1"/>
</dbReference>
<organism evidence="1 2">
    <name type="scientific">Algoriphagus halophytocola</name>
    <dbReference type="NCBI Taxonomy" id="2991499"/>
    <lineage>
        <taxon>Bacteria</taxon>
        <taxon>Pseudomonadati</taxon>
        <taxon>Bacteroidota</taxon>
        <taxon>Cytophagia</taxon>
        <taxon>Cytophagales</taxon>
        <taxon>Cyclobacteriaceae</taxon>
        <taxon>Algoriphagus</taxon>
    </lineage>
</organism>